<reference evidence="3" key="1">
    <citation type="submission" date="2016-10" db="EMBL/GenBank/DDBJ databases">
        <authorList>
            <person name="Varghese N."/>
            <person name="Submissions S."/>
        </authorList>
    </citation>
    <scope>NUCLEOTIDE SEQUENCE [LARGE SCALE GENOMIC DNA]</scope>
    <source>
        <strain evidence="3">FP5</strain>
    </source>
</reference>
<evidence type="ECO:0000259" key="1">
    <source>
        <dbReference type="Pfam" id="PF00561"/>
    </source>
</evidence>
<protein>
    <submittedName>
        <fullName evidence="2">Serine aminopeptidase, S33</fullName>
    </submittedName>
</protein>
<dbReference type="GO" id="GO:0004177">
    <property type="term" value="F:aminopeptidase activity"/>
    <property type="evidence" value="ECO:0007669"/>
    <property type="project" value="UniProtKB-KW"/>
</dbReference>
<feature type="domain" description="AB hydrolase-1" evidence="1">
    <location>
        <begin position="31"/>
        <end position="133"/>
    </location>
</feature>
<keyword evidence="2" id="KW-0378">Hydrolase</keyword>
<organism evidence="2 3">
    <name type="scientific">Halobacillus alkaliphilus</name>
    <dbReference type="NCBI Taxonomy" id="396056"/>
    <lineage>
        <taxon>Bacteria</taxon>
        <taxon>Bacillati</taxon>
        <taxon>Bacillota</taxon>
        <taxon>Bacilli</taxon>
        <taxon>Bacillales</taxon>
        <taxon>Bacillaceae</taxon>
        <taxon>Halobacillus</taxon>
    </lineage>
</organism>
<keyword evidence="2" id="KW-0031">Aminopeptidase</keyword>
<evidence type="ECO:0000313" key="2">
    <source>
        <dbReference type="EMBL" id="SFF60841.1"/>
    </source>
</evidence>
<dbReference type="AlphaFoldDB" id="A0A1I2K6Y6"/>
<dbReference type="EMBL" id="FOOG01000003">
    <property type="protein sequence ID" value="SFF60841.1"/>
    <property type="molecule type" value="Genomic_DNA"/>
</dbReference>
<dbReference type="OrthoDB" id="9780932at2"/>
<evidence type="ECO:0000313" key="3">
    <source>
        <dbReference type="Proteomes" id="UP000198897"/>
    </source>
</evidence>
<dbReference type="Proteomes" id="UP000198897">
    <property type="component" value="Unassembled WGS sequence"/>
</dbReference>
<name>A0A1I2K6Y6_9BACI</name>
<keyword evidence="2" id="KW-0645">Protease</keyword>
<dbReference type="SUPFAM" id="SSF53474">
    <property type="entry name" value="alpha/beta-Hydrolases"/>
    <property type="match status" value="1"/>
</dbReference>
<dbReference type="RefSeq" id="WP_089749959.1">
    <property type="nucleotide sequence ID" value="NZ_FOOG01000003.1"/>
</dbReference>
<dbReference type="Pfam" id="PF00561">
    <property type="entry name" value="Abhydrolase_1"/>
    <property type="match status" value="1"/>
</dbReference>
<dbReference type="InterPro" id="IPR029058">
    <property type="entry name" value="AB_hydrolase_fold"/>
</dbReference>
<gene>
    <name evidence="2" type="ORF">SAMN05216353_10346</name>
</gene>
<keyword evidence="3" id="KW-1185">Reference proteome</keyword>
<proteinExistence type="predicted"/>
<dbReference type="Gene3D" id="3.40.50.1820">
    <property type="entry name" value="alpha/beta hydrolase"/>
    <property type="match status" value="1"/>
</dbReference>
<accession>A0A1I2K6Y6</accession>
<sequence length="277" mass="32566">MVKTNWKMYTARDFSHLHYVSFEKDRPKNRAVILIHGITAELNHQEKFAESLELEADVFLPILRGYDQLNSRGDLSYMEQFDDDLFDFIHFVKKKGYDQILLVGHSMGCANLLRLIHRNPKASDHYLFISPFFHPTLSVYRNDATDQFKPSTDVDYVVYQKKAGTLMVLHKLGVKRILNWTVAQIPDEFHHSGRLSLSFRLLMSRFLEKVPADLFRGMEDRVRTYVGEHDEVVHPERLSEWYENTFGMNMTIVKDTDHNHILHDPAFHTSIREWLKG</sequence>
<dbReference type="InterPro" id="IPR000073">
    <property type="entry name" value="AB_hydrolase_1"/>
</dbReference>